<dbReference type="Proteomes" id="UP000433876">
    <property type="component" value="Unassembled WGS sequence"/>
</dbReference>
<evidence type="ECO:0000256" key="1">
    <source>
        <dbReference type="SAM" id="MobiDB-lite"/>
    </source>
</evidence>
<accession>A0A8S8ZIA4</accession>
<proteinExistence type="predicted"/>
<comment type="caution">
    <text evidence="2">The sequence shown here is derived from an EMBL/GenBank/DDBJ whole genome shotgun (WGS) entry which is preliminary data.</text>
</comment>
<dbReference type="VEuPathDB" id="FungiDB:SMAC_08004"/>
<dbReference type="EMBL" id="NMPR01000138">
    <property type="protein sequence ID" value="KAA8629369.1"/>
    <property type="molecule type" value="Genomic_DNA"/>
</dbReference>
<reference evidence="2 3" key="1">
    <citation type="submission" date="2017-07" db="EMBL/GenBank/DDBJ databases">
        <title>Genome sequence of the Sordaria macrospora wild type strain R19027.</title>
        <authorList>
            <person name="Nowrousian M."/>
            <person name="Teichert I."/>
            <person name="Kueck U."/>
        </authorList>
    </citation>
    <scope>NUCLEOTIDE SEQUENCE [LARGE SCALE GENOMIC DNA]</scope>
    <source>
        <strain evidence="2 3">R19027</strain>
        <tissue evidence="2">Mycelium</tissue>
    </source>
</reference>
<protein>
    <submittedName>
        <fullName evidence="2">Uncharacterized protein</fullName>
    </submittedName>
</protein>
<evidence type="ECO:0000313" key="2">
    <source>
        <dbReference type="EMBL" id="KAA8629369.1"/>
    </source>
</evidence>
<evidence type="ECO:0000313" key="3">
    <source>
        <dbReference type="Proteomes" id="UP000433876"/>
    </source>
</evidence>
<sequence>MTPVSNKPRRSQPHQSQPARLHRQNATLRAPEMAVEQANMRGAWDYVRFIQLLRRAAAAESPSMAQYIARLEDTMNQINPSPTYTALPTGREIIIELSVPEPEYTRYARDKKRKREEDDNE</sequence>
<gene>
    <name evidence="2" type="ORF">SMACR_08004</name>
</gene>
<name>A0A8S8ZIA4_SORMA</name>
<dbReference type="AlphaFoldDB" id="A0A8S8ZIA4"/>
<feature type="region of interest" description="Disordered" evidence="1">
    <location>
        <begin position="1"/>
        <end position="26"/>
    </location>
</feature>
<organism evidence="2 3">
    <name type="scientific">Sordaria macrospora</name>
    <dbReference type="NCBI Taxonomy" id="5147"/>
    <lineage>
        <taxon>Eukaryota</taxon>
        <taxon>Fungi</taxon>
        <taxon>Dikarya</taxon>
        <taxon>Ascomycota</taxon>
        <taxon>Pezizomycotina</taxon>
        <taxon>Sordariomycetes</taxon>
        <taxon>Sordariomycetidae</taxon>
        <taxon>Sordariales</taxon>
        <taxon>Sordariaceae</taxon>
        <taxon>Sordaria</taxon>
    </lineage>
</organism>